<dbReference type="InterPro" id="IPR004205">
    <property type="entry name" value="Cyt_bc1_su8"/>
</dbReference>
<dbReference type="Pfam" id="PF00171">
    <property type="entry name" value="Aldedh"/>
    <property type="match status" value="1"/>
</dbReference>
<evidence type="ECO:0000256" key="12">
    <source>
        <dbReference type="ARBA" id="ARBA00023002"/>
    </source>
</evidence>
<feature type="active site" evidence="16">
    <location>
        <position position="539"/>
    </location>
</feature>
<evidence type="ECO:0000256" key="4">
    <source>
        <dbReference type="ARBA" id="ARBA00009986"/>
    </source>
</evidence>
<dbReference type="InterPro" id="IPR036642">
    <property type="entry name" value="Cyt_bc1_su8_sf"/>
</dbReference>
<feature type="domain" description="Aldehyde dehydrogenase" evidence="19">
    <location>
        <begin position="299"/>
        <end position="762"/>
    </location>
</feature>
<dbReference type="GO" id="GO:0004777">
    <property type="term" value="F:succinate-semialdehyde dehydrogenase (NAD+) activity"/>
    <property type="evidence" value="ECO:0007669"/>
    <property type="project" value="TreeGrafter"/>
</dbReference>
<dbReference type="PANTHER" id="PTHR43353">
    <property type="entry name" value="SUCCINATE-SEMIALDEHYDE DEHYDROGENASE, MITOCHONDRIAL"/>
    <property type="match status" value="1"/>
</dbReference>
<dbReference type="GO" id="GO:0009450">
    <property type="term" value="P:gamma-aminobutyric acid catabolic process"/>
    <property type="evidence" value="ECO:0007669"/>
    <property type="project" value="TreeGrafter"/>
</dbReference>
<evidence type="ECO:0000259" key="19">
    <source>
        <dbReference type="Pfam" id="PF00171"/>
    </source>
</evidence>
<dbReference type="PROSITE" id="PS00687">
    <property type="entry name" value="ALDEHYDE_DEHYDR_GLU"/>
    <property type="match status" value="1"/>
</dbReference>
<evidence type="ECO:0000256" key="17">
    <source>
        <dbReference type="RuleBase" id="RU003345"/>
    </source>
</evidence>
<dbReference type="GO" id="GO:0006122">
    <property type="term" value="P:mitochondrial electron transport, ubiquinol to cytochrome c"/>
    <property type="evidence" value="ECO:0007669"/>
    <property type="project" value="UniProtKB-UniRule"/>
</dbReference>
<dbReference type="InterPro" id="IPR015590">
    <property type="entry name" value="Aldehyde_DH_dom"/>
</dbReference>
<dbReference type="PANTHER" id="PTHR43353:SF5">
    <property type="entry name" value="SUCCINATE-SEMIALDEHYDE DEHYDROGENASE, MITOCHONDRIAL"/>
    <property type="match status" value="1"/>
</dbReference>
<dbReference type="GO" id="GO:0045275">
    <property type="term" value="C:respiratory chain complex III"/>
    <property type="evidence" value="ECO:0007669"/>
    <property type="project" value="UniProtKB-UniRule"/>
</dbReference>
<comment type="caution">
    <text evidence="20">The sequence shown here is derived from an EMBL/GenBank/DDBJ whole genome shotgun (WGS) entry which is preliminary data.</text>
</comment>
<keyword evidence="10 18" id="KW-0249">Electron transport</keyword>
<dbReference type="CDD" id="cd07103">
    <property type="entry name" value="ALDH_F5_SSADH_GabD"/>
    <property type="match status" value="1"/>
</dbReference>
<name>A0A8S1EPQ1_9PELO</name>
<evidence type="ECO:0000256" key="15">
    <source>
        <dbReference type="ARBA" id="ARBA00047105"/>
    </source>
</evidence>
<dbReference type="Gene3D" id="3.40.309.10">
    <property type="entry name" value="Aldehyde Dehydrogenase, Chain A, domain 2"/>
    <property type="match status" value="1"/>
</dbReference>
<evidence type="ECO:0000256" key="14">
    <source>
        <dbReference type="ARBA" id="ARBA00023136"/>
    </source>
</evidence>
<dbReference type="SUPFAM" id="SSF81508">
    <property type="entry name" value="Ubiquinone-binding protein QP-C of cytochrome bc1 complex (Ubiquinol-cytochrome c reductase)"/>
    <property type="match status" value="1"/>
</dbReference>
<dbReference type="InterPro" id="IPR050740">
    <property type="entry name" value="Aldehyde_DH_Superfamily"/>
</dbReference>
<dbReference type="FunFam" id="3.40.605.10:FF:000005">
    <property type="entry name" value="Succinate-semialdehyde dehydrogenase I"/>
    <property type="match status" value="1"/>
</dbReference>
<comment type="similarity">
    <text evidence="3 18">Belongs to the UQCRQ/QCR8 family.</text>
</comment>
<keyword evidence="7 18" id="KW-0679">Respiratory chain</keyword>
<evidence type="ECO:0000256" key="9">
    <source>
        <dbReference type="ARBA" id="ARBA00022792"/>
    </source>
</evidence>
<dbReference type="GO" id="GO:0005743">
    <property type="term" value="C:mitochondrial inner membrane"/>
    <property type="evidence" value="ECO:0007669"/>
    <property type="project" value="UniProtKB-SubCell"/>
</dbReference>
<dbReference type="InterPro" id="IPR016162">
    <property type="entry name" value="Ald_DH_N"/>
</dbReference>
<dbReference type="SUPFAM" id="SSF53720">
    <property type="entry name" value="ALDH-like"/>
    <property type="match status" value="1"/>
</dbReference>
<dbReference type="OrthoDB" id="310895at2759"/>
<dbReference type="Pfam" id="PF07347">
    <property type="entry name" value="CI-B14_5a"/>
    <property type="match status" value="1"/>
</dbReference>
<keyword evidence="13 18" id="KW-0496">Mitochondrion</keyword>
<dbReference type="InterPro" id="IPR029510">
    <property type="entry name" value="Ald_DH_CS_GLU"/>
</dbReference>
<dbReference type="EMBL" id="CADEPM010000004">
    <property type="protein sequence ID" value="CAB3403988.1"/>
    <property type="molecule type" value="Genomic_DNA"/>
</dbReference>
<evidence type="ECO:0000256" key="10">
    <source>
        <dbReference type="ARBA" id="ARBA00022982"/>
    </source>
</evidence>
<comment type="pathway">
    <text evidence="2">Amino-acid degradation; 4-aminobutanoate degradation.</text>
</comment>
<evidence type="ECO:0000313" key="20">
    <source>
        <dbReference type="EMBL" id="CAB3403988.1"/>
    </source>
</evidence>
<evidence type="ECO:0000256" key="1">
    <source>
        <dbReference type="ARBA" id="ARBA00004434"/>
    </source>
</evidence>
<sequence length="766" mass="83638">MSGRKIAAATVQNRSQTPFWNWLKEKLLAADRLPVTPPPGLPGPDGKCVYQNPLRFPKSQSARPGSAELPNLPGGVHHKLADNYYLGRDGRRSVQPPTTLYVNDGSVKKFANQFGEPIETVQAVQVNVGPEKNFGLPAPTPGFGCTWKRAKENELATQKNDPQFDYFERFDKFQKAAIMRPSVVAMGKHFGNLGKMYGEHRFALAPNEQKAFKGLFDQAVVKVFKTYVWDQWYYYIPQTIGAYLLYDWAIKTNKAASRKNPADYANDQMLSRLSLFSARRFSSQNLLPQGAQAYIAGKWTPSAAGETFDVINPYNEEILYKTANCDVADAKNAVDAAKQGFEHWAFKTTAKQRGAILRKWFDILGAREHELAELLTKEQGKPLAEAKGEIQYSAAYFDWYSGEARRAYGQVVDAPVLNRQHLHTREPIGVAALIAPWNFPTAMIARKAAAAIAVGCSVVVKPAEDTPLSALALAQTAEEAGIPAGVFNVIPADRDKTAEISKFLCESTDVNAISFTGSTAVGKLLLSQSASTVKRVCLELGGNAPLIVFDDADLDVAVNGTMATKFRCSGQTCVSANRIYVHEKIHDKYVEKLAEAMKSRLILGYGLDTNTTLGPLINHKAVDKCDVLLADAVGKGAQIVTGGKKSSHGTGYEATLLTDVHENMHIAYTEIFGPIAAIQKFSDEAEVIAAANNCRVGLAGYVFGKDSSRIHRVVRRLEVGMVGVNEGLISCAEAAFGGVKESGLGREGGAQGIDEFTNWKYICTQY</sequence>
<dbReference type="Proteomes" id="UP000494206">
    <property type="component" value="Unassembled WGS sequence"/>
</dbReference>
<keyword evidence="14" id="KW-0472">Membrane</keyword>
<evidence type="ECO:0000256" key="13">
    <source>
        <dbReference type="ARBA" id="ARBA00023128"/>
    </source>
</evidence>
<keyword evidence="12 17" id="KW-0560">Oxidoreductase</keyword>
<evidence type="ECO:0000256" key="2">
    <source>
        <dbReference type="ARBA" id="ARBA00005176"/>
    </source>
</evidence>
<evidence type="ECO:0000256" key="7">
    <source>
        <dbReference type="ARBA" id="ARBA00022660"/>
    </source>
</evidence>
<keyword evidence="11" id="KW-1133">Transmembrane helix</keyword>
<dbReference type="InterPro" id="IPR009947">
    <property type="entry name" value="NDUA7"/>
</dbReference>
<comment type="subcellular location">
    <subcellularLocation>
        <location evidence="1 18">Mitochondrion inner membrane</location>
        <topology evidence="1 18">Single-pass membrane protein</topology>
    </subcellularLocation>
</comment>
<dbReference type="FunFam" id="3.40.309.10:FF:000004">
    <property type="entry name" value="Succinate-semialdehyde dehydrogenase I"/>
    <property type="match status" value="1"/>
</dbReference>
<accession>A0A8S1EPQ1</accession>
<dbReference type="AlphaFoldDB" id="A0A8S1EPQ1"/>
<dbReference type="Gene3D" id="3.40.605.10">
    <property type="entry name" value="Aldehyde Dehydrogenase, Chain A, domain 1"/>
    <property type="match status" value="1"/>
</dbReference>
<evidence type="ECO:0000256" key="16">
    <source>
        <dbReference type="PROSITE-ProRule" id="PRU10007"/>
    </source>
</evidence>
<protein>
    <recommendedName>
        <fullName evidence="5 18">Cytochrome b-c1 complex subunit 8</fullName>
    </recommendedName>
    <alternativeName>
        <fullName evidence="18">Complex III subunit 8</fullName>
    </alternativeName>
</protein>
<evidence type="ECO:0000256" key="3">
    <source>
        <dbReference type="ARBA" id="ARBA00007668"/>
    </source>
</evidence>
<keyword evidence="6 18" id="KW-0813">Transport</keyword>
<evidence type="ECO:0000256" key="18">
    <source>
        <dbReference type="RuleBase" id="RU368118"/>
    </source>
</evidence>
<keyword evidence="9 18" id="KW-0999">Mitochondrion inner membrane</keyword>
<dbReference type="Gene3D" id="1.20.5.210">
    <property type="entry name" value="Cytochrome b-c1 complex subunit 8"/>
    <property type="match status" value="1"/>
</dbReference>
<gene>
    <name evidence="20" type="ORF">CBOVIS_LOCUS6387</name>
</gene>
<comment type="subunit">
    <text evidence="15 18">Component of the ubiquinol-cytochrome c oxidoreductase (cytochrome b-c1 complex, complex III, CIII), a multisubunit enzyme composed of 11 subunits. The complex is composed of 3 respiratory subunits cytochrome b, cytochrome c1 and Rieske protein UQCRFS1, 2 core protein subunits UQCRC1/QCR1 and UQCRC2/QCR2, and 6 low-molecular weight protein subunits UQCRH/QCR6, UQCRB/QCR7, UQCRQ/QCR8, UQCR10/QCR9, UQCR11/QCR10 and subunit 9, the cleavage product of Rieske protein UQCRFS1. The complex exists as an obligatory dimer and forms supercomplexes (SCs) in the inner mitochondrial membrane with NADH-ubiquinone oxidoreductase (complex I, CI) and cytochrome c oxidase (complex IV, CIV), resulting in different assemblies (supercomplex SCI(1)III(2)IV(1) and megacomplex MCI(2)III(2)IV(2)). Interacts with UQCC6.</text>
</comment>
<comment type="similarity">
    <text evidence="4 17">Belongs to the aldehyde dehydrogenase family.</text>
</comment>
<dbReference type="Pfam" id="PF02939">
    <property type="entry name" value="UcrQ"/>
    <property type="match status" value="1"/>
</dbReference>
<organism evidence="20 21">
    <name type="scientific">Caenorhabditis bovis</name>
    <dbReference type="NCBI Taxonomy" id="2654633"/>
    <lineage>
        <taxon>Eukaryota</taxon>
        <taxon>Metazoa</taxon>
        <taxon>Ecdysozoa</taxon>
        <taxon>Nematoda</taxon>
        <taxon>Chromadorea</taxon>
        <taxon>Rhabditida</taxon>
        <taxon>Rhabditina</taxon>
        <taxon>Rhabditomorpha</taxon>
        <taxon>Rhabditoidea</taxon>
        <taxon>Rhabditidae</taxon>
        <taxon>Peloderinae</taxon>
        <taxon>Caenorhabditis</taxon>
    </lineage>
</organism>
<proteinExistence type="inferred from homology"/>
<dbReference type="InterPro" id="IPR016161">
    <property type="entry name" value="Ald_DH/histidinol_DH"/>
</dbReference>
<evidence type="ECO:0000256" key="8">
    <source>
        <dbReference type="ARBA" id="ARBA00022692"/>
    </source>
</evidence>
<dbReference type="InterPro" id="IPR016163">
    <property type="entry name" value="Ald_DH_C"/>
</dbReference>
<reference evidence="20 21" key="1">
    <citation type="submission" date="2020-04" db="EMBL/GenBank/DDBJ databases">
        <authorList>
            <person name="Laetsch R D."/>
            <person name="Stevens L."/>
            <person name="Kumar S."/>
            <person name="Blaxter L. M."/>
        </authorList>
    </citation>
    <scope>NUCLEOTIDE SEQUENCE [LARGE SCALE GENOMIC DNA]</scope>
</reference>
<evidence type="ECO:0000256" key="11">
    <source>
        <dbReference type="ARBA" id="ARBA00022989"/>
    </source>
</evidence>
<keyword evidence="8" id="KW-0812">Transmembrane</keyword>
<comment type="function">
    <text evidence="18">Component of the ubiquinol-cytochrome c oxidoreductase, a multisubunit transmembrane complex that is part of the mitochondrial electron transport chain which drives oxidative phosphorylation. The complex plays an important role in the uptake of multiple carbon sources present in different host niches.</text>
</comment>
<evidence type="ECO:0000313" key="21">
    <source>
        <dbReference type="Proteomes" id="UP000494206"/>
    </source>
</evidence>
<keyword evidence="21" id="KW-1185">Reference proteome</keyword>
<evidence type="ECO:0000256" key="5">
    <source>
        <dbReference type="ARBA" id="ARBA00016324"/>
    </source>
</evidence>
<evidence type="ECO:0000256" key="6">
    <source>
        <dbReference type="ARBA" id="ARBA00022448"/>
    </source>
</evidence>
<dbReference type="FunFam" id="1.20.5.210:FF:000001">
    <property type="entry name" value="Cytochrome b-c1 complex subunit 8"/>
    <property type="match status" value="1"/>
</dbReference>